<dbReference type="KEGG" id="cep:Cri9333_3166"/>
<feature type="binding site" evidence="9 12">
    <location>
        <position position="147"/>
    </location>
    <ligand>
        <name>FMN</name>
        <dbReference type="ChEBI" id="CHEBI:58210"/>
    </ligand>
</feature>
<accession>K9W2G7</accession>
<reference evidence="15 16" key="1">
    <citation type="submission" date="2012-06" db="EMBL/GenBank/DDBJ databases">
        <title>Finished chromosome of genome of Crinalium epipsammum PCC 9333.</title>
        <authorList>
            <consortium name="US DOE Joint Genome Institute"/>
            <person name="Gugger M."/>
            <person name="Coursin T."/>
            <person name="Rippka R."/>
            <person name="Tandeau De Marsac N."/>
            <person name="Huntemann M."/>
            <person name="Wei C.-L."/>
            <person name="Han J."/>
            <person name="Detter J.C."/>
            <person name="Han C."/>
            <person name="Tapia R."/>
            <person name="Davenport K."/>
            <person name="Daligault H."/>
            <person name="Erkkila T."/>
            <person name="Gu W."/>
            <person name="Munk A.C.C."/>
            <person name="Teshima H."/>
            <person name="Xu Y."/>
            <person name="Chain P."/>
            <person name="Chen A."/>
            <person name="Krypides N."/>
            <person name="Mavromatis K."/>
            <person name="Markowitz V."/>
            <person name="Szeto E."/>
            <person name="Ivanova N."/>
            <person name="Mikhailova N."/>
            <person name="Ovchinnikova G."/>
            <person name="Pagani I."/>
            <person name="Pati A."/>
            <person name="Goodwin L."/>
            <person name="Peters L."/>
            <person name="Pitluck S."/>
            <person name="Woyke T."/>
            <person name="Kerfeld C."/>
        </authorList>
    </citation>
    <scope>NUCLEOTIDE SEQUENCE [LARGE SCALE GENOMIC DNA]</scope>
    <source>
        <strain evidence="15 16">PCC 9333</strain>
    </source>
</reference>
<name>K9W2G7_9CYAN</name>
<dbReference type="InterPro" id="IPR035587">
    <property type="entry name" value="DUS-like_FMN-bd"/>
</dbReference>
<dbReference type="Gene3D" id="1.20.120.1460">
    <property type="match status" value="1"/>
</dbReference>
<evidence type="ECO:0000256" key="12">
    <source>
        <dbReference type="PIRSR" id="PIRSR006621-2"/>
    </source>
</evidence>
<keyword evidence="3 9" id="KW-0285">Flavoprotein</keyword>
<evidence type="ECO:0000256" key="10">
    <source>
        <dbReference type="PIRNR" id="PIRNR006621"/>
    </source>
</evidence>
<feature type="site" description="Interacts with tRNA; defines subfamily-specific binding signature" evidence="9">
    <location>
        <position position="191"/>
    </location>
</feature>
<dbReference type="GO" id="GO:0102264">
    <property type="term" value="F:tRNA-dihydrouridine20 synthase activity"/>
    <property type="evidence" value="ECO:0007669"/>
    <property type="project" value="UniProtKB-EC"/>
</dbReference>
<comment type="catalytic activity">
    <reaction evidence="9">
        <text>5,6-dihydrouridine(20a) in tRNA + NAD(+) = uridine(20a) in tRNA + NADH + H(+)</text>
        <dbReference type="Rhea" id="RHEA:53348"/>
        <dbReference type="Rhea" id="RHEA-COMP:13535"/>
        <dbReference type="Rhea" id="RHEA-COMP:13536"/>
        <dbReference type="ChEBI" id="CHEBI:15378"/>
        <dbReference type="ChEBI" id="CHEBI:57540"/>
        <dbReference type="ChEBI" id="CHEBI:57945"/>
        <dbReference type="ChEBI" id="CHEBI:65315"/>
        <dbReference type="ChEBI" id="CHEBI:74443"/>
    </reaction>
</comment>
<evidence type="ECO:0000259" key="14">
    <source>
        <dbReference type="Pfam" id="PF01207"/>
    </source>
</evidence>
<keyword evidence="8 9" id="KW-0560">Oxidoreductase</keyword>
<comment type="similarity">
    <text evidence="9">Belongs to the Dus family. DusA subfamily.</text>
</comment>
<evidence type="ECO:0000256" key="11">
    <source>
        <dbReference type="PIRSR" id="PIRSR006621-1"/>
    </source>
</evidence>
<evidence type="ECO:0000313" key="15">
    <source>
        <dbReference type="EMBL" id="AFZ14004.1"/>
    </source>
</evidence>
<comment type="catalytic activity">
    <reaction evidence="9">
        <text>5,6-dihydrouridine(20) in tRNA + NADP(+) = uridine(20) in tRNA + NADPH + H(+)</text>
        <dbReference type="Rhea" id="RHEA:53336"/>
        <dbReference type="Rhea" id="RHEA-COMP:13533"/>
        <dbReference type="Rhea" id="RHEA-COMP:13534"/>
        <dbReference type="ChEBI" id="CHEBI:15378"/>
        <dbReference type="ChEBI" id="CHEBI:57783"/>
        <dbReference type="ChEBI" id="CHEBI:58349"/>
        <dbReference type="ChEBI" id="CHEBI:65315"/>
        <dbReference type="ChEBI" id="CHEBI:74443"/>
        <dbReference type="EC" id="1.3.1.91"/>
    </reaction>
</comment>
<dbReference type="EC" id="1.3.1.91" evidence="9"/>
<dbReference type="Pfam" id="PF01207">
    <property type="entry name" value="Dus"/>
    <property type="match status" value="1"/>
</dbReference>
<comment type="similarity">
    <text evidence="10">Belongs to the dus family.</text>
</comment>
<evidence type="ECO:0000256" key="4">
    <source>
        <dbReference type="ARBA" id="ARBA00022643"/>
    </source>
</evidence>
<dbReference type="PANTHER" id="PTHR42907">
    <property type="entry name" value="FMN-LINKED OXIDOREDUCTASES SUPERFAMILY PROTEIN"/>
    <property type="match status" value="1"/>
</dbReference>
<feature type="binding site" evidence="9 12">
    <location>
        <position position="179"/>
    </location>
    <ligand>
        <name>FMN</name>
        <dbReference type="ChEBI" id="CHEBI:58210"/>
    </ligand>
</feature>
<dbReference type="InterPro" id="IPR018517">
    <property type="entry name" value="tRNA_hU_synthase_CS"/>
</dbReference>
<dbReference type="HOGENOM" id="CLU_013299_2_1_3"/>
<evidence type="ECO:0000256" key="7">
    <source>
        <dbReference type="ARBA" id="ARBA00022884"/>
    </source>
</evidence>
<dbReference type="OrthoDB" id="9764501at2"/>
<dbReference type="HAMAP" id="MF_02041">
    <property type="entry name" value="DusA_subfam"/>
    <property type="match status" value="1"/>
</dbReference>
<feature type="site" description="Interacts with tRNA" evidence="9">
    <location>
        <position position="105"/>
    </location>
</feature>
<dbReference type="NCBIfam" id="TIGR00742">
    <property type="entry name" value="yjbN"/>
    <property type="match status" value="1"/>
</dbReference>
<gene>
    <name evidence="15" type="ORF">Cri9333_3166</name>
</gene>
<evidence type="ECO:0000313" key="16">
    <source>
        <dbReference type="Proteomes" id="UP000010472"/>
    </source>
</evidence>
<evidence type="ECO:0000256" key="6">
    <source>
        <dbReference type="ARBA" id="ARBA00022857"/>
    </source>
</evidence>
<dbReference type="Gene3D" id="3.20.20.70">
    <property type="entry name" value="Aldolase class I"/>
    <property type="match status" value="1"/>
</dbReference>
<feature type="binding site" evidence="9 12">
    <location>
        <begin position="219"/>
        <end position="221"/>
    </location>
    <ligand>
        <name>FMN</name>
        <dbReference type="ChEBI" id="CHEBI:58210"/>
    </ligand>
</feature>
<sequence>MILTNNLKLNPQSHTTQTNPLSVAPMMDRTDRHCRYFMRQITRCTLLYTEMVTSAAILHGDKERLLGFSPEEKPLSLQVGGDNPKDLAECARIAEGMGYNEINLNVGCPSDRVQNGNFGACLMAQPYKVADCIAAMIQATNIPVTVKHRIGIDDLDSYEDMTNFVRIVSDAGCQRFTVHARKAWLQGLSPKENRDIPPLRYGDVHKLKQEFPHLFIEINGGFTNLQQVKEQLQFVDAVMIGRAAYDNPYIFAIADGEIYGKDTAPTRHQVVEAMLPYIDYWAKKGLKLNKITRHMLQLFNGQPGSRAWKRYLTENSVIPGAGVEVVQQALAQVG</sequence>
<evidence type="ECO:0000256" key="13">
    <source>
        <dbReference type="SAM" id="MobiDB-lite"/>
    </source>
</evidence>
<dbReference type="NCBIfam" id="NF008774">
    <property type="entry name" value="PRK11815.1"/>
    <property type="match status" value="1"/>
</dbReference>
<keyword evidence="12" id="KW-0547">Nucleotide-binding</keyword>
<dbReference type="SUPFAM" id="SSF51395">
    <property type="entry name" value="FMN-linked oxidoreductases"/>
    <property type="match status" value="1"/>
</dbReference>
<dbReference type="PIRSF" id="PIRSF006621">
    <property type="entry name" value="Dus"/>
    <property type="match status" value="1"/>
</dbReference>
<comment type="function">
    <text evidence="9">Catalyzes the synthesis of 5,6-dihydrouridine (D), a modified base found in the D-loop of most tRNAs, via the reduction of the C5-C6 double bond in target uridines. Specifically modifies U20 and U20a in tRNAs.</text>
</comment>
<keyword evidence="4 9" id="KW-0288">FMN</keyword>
<feature type="binding site" evidence="9 12">
    <location>
        <begin position="241"/>
        <end position="242"/>
    </location>
    <ligand>
        <name>FMN</name>
        <dbReference type="ChEBI" id="CHEBI:58210"/>
    </ligand>
</feature>
<comment type="catalytic activity">
    <reaction evidence="9">
        <text>5,6-dihydrouridine(20a) in tRNA + NADP(+) = uridine(20a) in tRNA + NADPH + H(+)</text>
        <dbReference type="Rhea" id="RHEA:53344"/>
        <dbReference type="Rhea" id="RHEA-COMP:13535"/>
        <dbReference type="Rhea" id="RHEA-COMP:13536"/>
        <dbReference type="ChEBI" id="CHEBI:15378"/>
        <dbReference type="ChEBI" id="CHEBI:57783"/>
        <dbReference type="ChEBI" id="CHEBI:58349"/>
        <dbReference type="ChEBI" id="CHEBI:65315"/>
        <dbReference type="ChEBI" id="CHEBI:74443"/>
    </reaction>
</comment>
<feature type="active site" description="Proton donor" evidence="9 11">
    <location>
        <position position="108"/>
    </location>
</feature>
<comment type="catalytic activity">
    <reaction evidence="9">
        <text>5,6-dihydrouridine(20) in tRNA + NAD(+) = uridine(20) in tRNA + NADH + H(+)</text>
        <dbReference type="Rhea" id="RHEA:53340"/>
        <dbReference type="Rhea" id="RHEA-COMP:13533"/>
        <dbReference type="Rhea" id="RHEA-COMP:13534"/>
        <dbReference type="ChEBI" id="CHEBI:15378"/>
        <dbReference type="ChEBI" id="CHEBI:57540"/>
        <dbReference type="ChEBI" id="CHEBI:57945"/>
        <dbReference type="ChEBI" id="CHEBI:65315"/>
        <dbReference type="ChEBI" id="CHEBI:74443"/>
        <dbReference type="EC" id="1.3.1.91"/>
    </reaction>
</comment>
<dbReference type="CDD" id="cd02801">
    <property type="entry name" value="DUS_like_FMN"/>
    <property type="match status" value="1"/>
</dbReference>
<keyword evidence="6 9" id="KW-0521">NADP</keyword>
<comment type="cofactor">
    <cofactor evidence="1 9 10 12">
        <name>FMN</name>
        <dbReference type="ChEBI" id="CHEBI:58210"/>
    </cofactor>
</comment>
<dbReference type="GO" id="GO:0102266">
    <property type="term" value="F:tRNA-dihydrouridine20a synthase activity"/>
    <property type="evidence" value="ECO:0007669"/>
    <property type="project" value="RHEA"/>
</dbReference>
<feature type="site" description="Interacts with tRNA" evidence="9">
    <location>
        <position position="194"/>
    </location>
</feature>
<comment type="caution">
    <text evidence="9">Lacks conserved residue(s) required for the propagation of feature annotation.</text>
</comment>
<evidence type="ECO:0000256" key="1">
    <source>
        <dbReference type="ARBA" id="ARBA00001917"/>
    </source>
</evidence>
<dbReference type="EMBL" id="CP003620">
    <property type="protein sequence ID" value="AFZ14004.1"/>
    <property type="molecule type" value="Genomic_DNA"/>
</dbReference>
<proteinExistence type="inferred from homology"/>
<evidence type="ECO:0000256" key="5">
    <source>
        <dbReference type="ARBA" id="ARBA00022694"/>
    </source>
</evidence>
<evidence type="ECO:0000256" key="2">
    <source>
        <dbReference type="ARBA" id="ARBA00022555"/>
    </source>
</evidence>
<dbReference type="PANTHER" id="PTHR42907:SF1">
    <property type="entry name" value="FMN-LINKED OXIDOREDUCTASES SUPERFAMILY PROTEIN"/>
    <property type="match status" value="1"/>
</dbReference>
<feature type="compositionally biased region" description="Polar residues" evidence="13">
    <location>
        <begin position="1"/>
        <end position="21"/>
    </location>
</feature>
<feature type="binding site" evidence="9 12">
    <location>
        <position position="78"/>
    </location>
    <ligand>
        <name>FMN</name>
        <dbReference type="ChEBI" id="CHEBI:58210"/>
    </ligand>
</feature>
<dbReference type="GO" id="GO:0010181">
    <property type="term" value="F:FMN binding"/>
    <property type="evidence" value="ECO:0007669"/>
    <property type="project" value="UniProtKB-UniRule"/>
</dbReference>
<feature type="domain" description="DUS-like FMN-binding" evidence="14">
    <location>
        <begin position="23"/>
        <end position="318"/>
    </location>
</feature>
<dbReference type="Proteomes" id="UP000010472">
    <property type="component" value="Chromosome"/>
</dbReference>
<dbReference type="STRING" id="1173022.Cri9333_3166"/>
<dbReference type="PROSITE" id="PS01136">
    <property type="entry name" value="UPF0034"/>
    <property type="match status" value="1"/>
</dbReference>
<dbReference type="AlphaFoldDB" id="K9W2G7"/>
<dbReference type="PATRIC" id="fig|1173022.3.peg.3423"/>
<dbReference type="GO" id="GO:0050660">
    <property type="term" value="F:flavin adenine dinucleotide binding"/>
    <property type="evidence" value="ECO:0007669"/>
    <property type="project" value="InterPro"/>
</dbReference>
<feature type="binding site" evidence="9 12">
    <location>
        <begin position="25"/>
        <end position="27"/>
    </location>
    <ligand>
        <name>FMN</name>
        <dbReference type="ChEBI" id="CHEBI:58210"/>
    </ligand>
</feature>
<evidence type="ECO:0000256" key="8">
    <source>
        <dbReference type="ARBA" id="ARBA00023002"/>
    </source>
</evidence>
<keyword evidence="16" id="KW-1185">Reference proteome</keyword>
<keyword evidence="7 9" id="KW-0694">RNA-binding</keyword>
<protein>
    <recommendedName>
        <fullName evidence="9">tRNA-dihydrouridine(20/20a) synthase</fullName>
        <ecNumber evidence="9">1.3.1.91</ecNumber>
    </recommendedName>
    <alternativeName>
        <fullName evidence="9">DusA-like U20-specific dihydrouridine synthase</fullName>
        <shortName evidence="9">U20-specific Dus</shortName>
    </alternativeName>
</protein>
<evidence type="ECO:0000256" key="9">
    <source>
        <dbReference type="HAMAP-Rule" id="MF_02041"/>
    </source>
</evidence>
<organism evidence="15 16">
    <name type="scientific">Crinalium epipsammum PCC 9333</name>
    <dbReference type="NCBI Taxonomy" id="1173022"/>
    <lineage>
        <taxon>Bacteria</taxon>
        <taxon>Bacillati</taxon>
        <taxon>Cyanobacteriota</taxon>
        <taxon>Cyanophyceae</taxon>
        <taxon>Gomontiellales</taxon>
        <taxon>Gomontiellaceae</taxon>
        <taxon>Crinalium</taxon>
    </lineage>
</organism>
<feature type="site" description="Interacts with tRNA; defines subfamily-specific binding signature" evidence="9">
    <location>
        <position position="306"/>
    </location>
</feature>
<dbReference type="InterPro" id="IPR001269">
    <property type="entry name" value="DUS_fam"/>
</dbReference>
<evidence type="ECO:0000256" key="3">
    <source>
        <dbReference type="ARBA" id="ARBA00022630"/>
    </source>
</evidence>
<dbReference type="InterPro" id="IPR013785">
    <property type="entry name" value="Aldolase_TIM"/>
</dbReference>
<dbReference type="eggNOG" id="COG0042">
    <property type="taxonomic scope" value="Bacteria"/>
</dbReference>
<feature type="region of interest" description="Disordered" evidence="13">
    <location>
        <begin position="1"/>
        <end position="22"/>
    </location>
</feature>
<dbReference type="RefSeq" id="WP_015204111.1">
    <property type="nucleotide sequence ID" value="NC_019753.1"/>
</dbReference>
<dbReference type="InterPro" id="IPR004653">
    <property type="entry name" value="DusA"/>
</dbReference>
<keyword evidence="2 9" id="KW-0820">tRNA-binding</keyword>
<dbReference type="GO" id="GO:0000049">
    <property type="term" value="F:tRNA binding"/>
    <property type="evidence" value="ECO:0007669"/>
    <property type="project" value="UniProtKB-UniRule"/>
</dbReference>
<keyword evidence="5 9" id="KW-0819">tRNA processing</keyword>